<name>A0A8S5Q729_9CAUD</name>
<evidence type="ECO:0000313" key="1">
    <source>
        <dbReference type="EMBL" id="DAE14633.1"/>
    </source>
</evidence>
<dbReference type="EMBL" id="BK015589">
    <property type="protein sequence ID" value="DAE14633.1"/>
    <property type="molecule type" value="Genomic_DNA"/>
</dbReference>
<protein>
    <submittedName>
        <fullName evidence="1">Uncharacterized protein</fullName>
    </submittedName>
</protein>
<organism evidence="1">
    <name type="scientific">Myoviridae sp. ctTRu92</name>
    <dbReference type="NCBI Taxonomy" id="2825111"/>
    <lineage>
        <taxon>Viruses</taxon>
        <taxon>Duplodnaviria</taxon>
        <taxon>Heunggongvirae</taxon>
        <taxon>Uroviricota</taxon>
        <taxon>Caudoviricetes</taxon>
    </lineage>
</organism>
<accession>A0A8S5Q729</accession>
<sequence>MTSFTLNVVIGGDANRRANSAAFEALLYSAAQSASGYSNASGVPVSFAFGWLDNTGNVSEYLSYTGFMLNYRVSTSGLYMTYEITGYAQLALQSSMPVLNIPEVSGIVQPSAIVEALAKGIKADDYYQLDIDHNDSPTYVSHGNLTTSFNKYVRGDYSGQDDYDEFPGLLRLSKSYNQNRSASGLDTTKARSLSQVLNNSTVTPISEYLKSSFIDHTIQSVSFSYWVDEPTMTNPGVIHYKSNAGLSDDLISDVLEYGTSNTNILSISGSYNGVAYNMSDMNFSTVGFSVDGSGNEIIQDSQVVNSWSSSLADTFQSANIINDINAIATQFSGDFTIEIPGSVKKYTIAQPISLLVMSGNTVSPISGIYNIISVSHNISDTYTTTLKVQRLVLSSANDIASSQNITTSSLNSSSAYTKTSNILSTSKVDFGNLYPDFTYISSLE</sequence>
<reference evidence="1" key="1">
    <citation type="journal article" date="2021" name="Proc. Natl. Acad. Sci. U.S.A.">
        <title>A Catalog of Tens of Thousands of Viruses from Human Metagenomes Reveals Hidden Associations with Chronic Diseases.</title>
        <authorList>
            <person name="Tisza M.J."/>
            <person name="Buck C.B."/>
        </authorList>
    </citation>
    <scope>NUCLEOTIDE SEQUENCE</scope>
    <source>
        <strain evidence="1">CtTRu92</strain>
    </source>
</reference>
<proteinExistence type="predicted"/>